<dbReference type="Gene3D" id="1.10.10.1020">
    <property type="entry name" value="RecBCD complex, subunit RecD, N-terminal domain"/>
    <property type="match status" value="1"/>
</dbReference>
<organism evidence="2 3">
    <name type="scientific">Escherichia coli</name>
    <dbReference type="NCBI Taxonomy" id="562"/>
    <lineage>
        <taxon>Bacteria</taxon>
        <taxon>Pseudomonadati</taxon>
        <taxon>Pseudomonadota</taxon>
        <taxon>Gammaproteobacteria</taxon>
        <taxon>Enterobacterales</taxon>
        <taxon>Enterobacteriaceae</taxon>
        <taxon>Escherichia</taxon>
    </lineage>
</organism>
<reference evidence="2 3" key="1">
    <citation type="submission" date="2018-06" db="EMBL/GenBank/DDBJ databases">
        <authorList>
            <consortium name="Pathogen Informatics"/>
            <person name="Doyle S."/>
        </authorList>
    </citation>
    <scope>NUCLEOTIDE SEQUENCE [LARGE SCALE GENOMIC DNA]</scope>
    <source>
        <strain evidence="2 3">NCTC9962</strain>
    </source>
</reference>
<dbReference type="AlphaFoldDB" id="A0A377CX57"/>
<protein>
    <submittedName>
        <fullName evidence="2">Exodeoxyribonuclease V subunit alpha</fullName>
        <ecNumber evidence="2">3.1.11.5</ecNumber>
    </submittedName>
</protein>
<feature type="domain" description="RecBCD enzyme subunit RecD N-terminal" evidence="1">
    <location>
        <begin position="12"/>
        <end position="52"/>
    </location>
</feature>
<dbReference type="InterPro" id="IPR049550">
    <property type="entry name" value="RecD_N"/>
</dbReference>
<dbReference type="EC" id="3.1.11.5" evidence="2"/>
<dbReference type="Proteomes" id="UP000254052">
    <property type="component" value="Unassembled WGS sequence"/>
</dbReference>
<evidence type="ECO:0000313" key="2">
    <source>
        <dbReference type="EMBL" id="STM07922.1"/>
    </source>
</evidence>
<name>A0A377CX57_ECOLX</name>
<dbReference type="GO" id="GO:0008854">
    <property type="term" value="F:exodeoxyribonuclease V activity"/>
    <property type="evidence" value="ECO:0007669"/>
    <property type="project" value="UniProtKB-EC"/>
</dbReference>
<sequence length="60" mass="6429">MKLQKQLLEAVEHKQLRPLDVQFALTVAGDEHPAVTLAAALLSHDAGGRACLFTAFTTGK</sequence>
<proteinExistence type="predicted"/>
<gene>
    <name evidence="2" type="primary">recD_5</name>
    <name evidence="2" type="ORF">NCTC9962_05549</name>
</gene>
<evidence type="ECO:0000259" key="1">
    <source>
        <dbReference type="Pfam" id="PF21185"/>
    </source>
</evidence>
<dbReference type="InterPro" id="IPR041851">
    <property type="entry name" value="RecD_N_sf"/>
</dbReference>
<dbReference type="EMBL" id="UGED01000011">
    <property type="protein sequence ID" value="STM07922.1"/>
    <property type="molecule type" value="Genomic_DNA"/>
</dbReference>
<keyword evidence="2" id="KW-0378">Hydrolase</keyword>
<dbReference type="Pfam" id="PF21185">
    <property type="entry name" value="RecD_N"/>
    <property type="match status" value="1"/>
</dbReference>
<evidence type="ECO:0000313" key="3">
    <source>
        <dbReference type="Proteomes" id="UP000254052"/>
    </source>
</evidence>
<accession>A0A377CX57</accession>